<evidence type="ECO:0000256" key="3">
    <source>
        <dbReference type="ARBA" id="ARBA00023002"/>
    </source>
</evidence>
<feature type="chain" id="PRO_5021912170" description="Xanthan lyase" evidence="6">
    <location>
        <begin position="34"/>
        <end position="554"/>
    </location>
</feature>
<dbReference type="InterPro" id="IPR036188">
    <property type="entry name" value="FAD/NAD-bd_sf"/>
</dbReference>
<keyword evidence="8" id="KW-1185">Reference proteome</keyword>
<feature type="signal peptide" evidence="6">
    <location>
        <begin position="1"/>
        <end position="33"/>
    </location>
</feature>
<evidence type="ECO:0000256" key="4">
    <source>
        <dbReference type="ARBA" id="ARBA00023004"/>
    </source>
</evidence>
<proteinExistence type="predicted"/>
<keyword evidence="6" id="KW-0732">Signal</keyword>
<dbReference type="PANTHER" id="PTHR43498:SF1">
    <property type="entry name" value="COB--COM HETERODISULFIDE REDUCTASE IRON-SULFUR SUBUNIT A"/>
    <property type="match status" value="1"/>
</dbReference>
<sequence length="554" mass="61414">MEQKKQQDRRTFIRSTVLAAVTIPALFSGGTQAADFISDVTGPTEHSDVVVYGATPAGIAAAVAAGREGKRVVLVEPLLLAGGMMSGGLSFSDSNQMARETLRGIFEEFHLRVEKHYTDKGVKLPYEVSVKDNRPWTYEPHVAENIFHQLLEEAGVKVVLGETLHRARKKRGLLQSFRTVSGKTFSGKMFIDASYEGDLMAAAGVGYRVGRESRSEFNEPLAGAIYPKKPVTMDAYDPQRKPLPYISSTTRPQEGAGDKLIMTYSFRFCFSKDPANRVPFTQPANYDPAAYELVRRFLKAYPDTPRLIDLYPLPGNKLDGNNGIGLQLSIGLVGLNAAYPDGSARERQAIWNAHTEYCKGLFWFLTTDPAVPEKIRQQMQEIGYAKDEFPKFDHFPPVLYVREARRMEGAYFLTEKDILHDVEKPDSIGIGSFPVDSHDCQRIATDDGFINEGTIFPKHLKSRKIGQPYQMPYRAITPKADECGNLLVPVCLSSSHVAFSSVRVEPAWIVLGQSAGIAAALAIEEGKKVQEVDYTKLAERLKKSGQVLELPEIA</sequence>
<accession>A0A512RNC6</accession>
<dbReference type="PANTHER" id="PTHR43498">
    <property type="entry name" value="FERREDOXIN:COB-COM HETERODISULFIDE REDUCTASE SUBUNIT A"/>
    <property type="match status" value="1"/>
</dbReference>
<comment type="caution">
    <text evidence="7">The sequence shown here is derived from an EMBL/GenBank/DDBJ whole genome shotgun (WGS) entry which is preliminary data.</text>
</comment>
<evidence type="ECO:0000313" key="7">
    <source>
        <dbReference type="EMBL" id="GEP97205.1"/>
    </source>
</evidence>
<name>A0A512RNC6_9BACT</name>
<protein>
    <recommendedName>
        <fullName evidence="9">Xanthan lyase</fullName>
    </recommendedName>
</protein>
<dbReference type="Gene3D" id="3.50.50.60">
    <property type="entry name" value="FAD/NAD(P)-binding domain"/>
    <property type="match status" value="1"/>
</dbReference>
<dbReference type="RefSeq" id="WP_146864549.1">
    <property type="nucleotide sequence ID" value="NZ_BKAU01000004.1"/>
</dbReference>
<evidence type="ECO:0000313" key="8">
    <source>
        <dbReference type="Proteomes" id="UP000321436"/>
    </source>
</evidence>
<dbReference type="Pfam" id="PF12831">
    <property type="entry name" value="FAD_oxidored"/>
    <property type="match status" value="1"/>
</dbReference>
<keyword evidence="1" id="KW-0004">4Fe-4S</keyword>
<dbReference type="EMBL" id="BKAU01000004">
    <property type="protein sequence ID" value="GEP97205.1"/>
    <property type="molecule type" value="Genomic_DNA"/>
</dbReference>
<dbReference type="SUPFAM" id="SSF51905">
    <property type="entry name" value="FAD/NAD(P)-binding domain"/>
    <property type="match status" value="1"/>
</dbReference>
<reference evidence="7 8" key="1">
    <citation type="submission" date="2019-07" db="EMBL/GenBank/DDBJ databases">
        <title>Whole genome shotgun sequence of Chitinophaga cymbidii NBRC 109752.</title>
        <authorList>
            <person name="Hosoyama A."/>
            <person name="Uohara A."/>
            <person name="Ohji S."/>
            <person name="Ichikawa N."/>
        </authorList>
    </citation>
    <scope>NUCLEOTIDE SEQUENCE [LARGE SCALE GENOMIC DNA]</scope>
    <source>
        <strain evidence="7 8">NBRC 109752</strain>
    </source>
</reference>
<dbReference type="GO" id="GO:0046872">
    <property type="term" value="F:metal ion binding"/>
    <property type="evidence" value="ECO:0007669"/>
    <property type="project" value="UniProtKB-KW"/>
</dbReference>
<keyword evidence="2" id="KW-0479">Metal-binding</keyword>
<keyword evidence="3" id="KW-0560">Oxidoreductase</keyword>
<gene>
    <name evidence="7" type="ORF">CCY01nite_34650</name>
</gene>
<evidence type="ECO:0000256" key="6">
    <source>
        <dbReference type="SAM" id="SignalP"/>
    </source>
</evidence>
<dbReference type="OrthoDB" id="9777740at2"/>
<organism evidence="7 8">
    <name type="scientific">Chitinophaga cymbidii</name>
    <dbReference type="NCBI Taxonomy" id="1096750"/>
    <lineage>
        <taxon>Bacteria</taxon>
        <taxon>Pseudomonadati</taxon>
        <taxon>Bacteroidota</taxon>
        <taxon>Chitinophagia</taxon>
        <taxon>Chitinophagales</taxon>
        <taxon>Chitinophagaceae</taxon>
        <taxon>Chitinophaga</taxon>
    </lineage>
</organism>
<evidence type="ECO:0000256" key="2">
    <source>
        <dbReference type="ARBA" id="ARBA00022723"/>
    </source>
</evidence>
<evidence type="ECO:0000256" key="1">
    <source>
        <dbReference type="ARBA" id="ARBA00022485"/>
    </source>
</evidence>
<dbReference type="InterPro" id="IPR039650">
    <property type="entry name" value="HdrA-like"/>
</dbReference>
<keyword evidence="5" id="KW-0411">Iron-sulfur</keyword>
<dbReference type="Proteomes" id="UP000321436">
    <property type="component" value="Unassembled WGS sequence"/>
</dbReference>
<evidence type="ECO:0000256" key="5">
    <source>
        <dbReference type="ARBA" id="ARBA00023014"/>
    </source>
</evidence>
<dbReference type="AlphaFoldDB" id="A0A512RNC6"/>
<dbReference type="GO" id="GO:0051539">
    <property type="term" value="F:4 iron, 4 sulfur cluster binding"/>
    <property type="evidence" value="ECO:0007669"/>
    <property type="project" value="UniProtKB-KW"/>
</dbReference>
<keyword evidence="4" id="KW-0408">Iron</keyword>
<dbReference type="GO" id="GO:0016491">
    <property type="term" value="F:oxidoreductase activity"/>
    <property type="evidence" value="ECO:0007669"/>
    <property type="project" value="UniProtKB-KW"/>
</dbReference>
<evidence type="ECO:0008006" key="9">
    <source>
        <dbReference type="Google" id="ProtNLM"/>
    </source>
</evidence>